<comment type="caution">
    <text evidence="1">The sequence shown here is derived from an EMBL/GenBank/DDBJ whole genome shotgun (WGS) entry which is preliminary data.</text>
</comment>
<organism evidence="1 2">
    <name type="scientific">Bacillus wiedmannii</name>
    <dbReference type="NCBI Taxonomy" id="1890302"/>
    <lineage>
        <taxon>Bacteria</taxon>
        <taxon>Bacillati</taxon>
        <taxon>Bacillota</taxon>
        <taxon>Bacilli</taxon>
        <taxon>Bacillales</taxon>
        <taxon>Bacillaceae</taxon>
        <taxon>Bacillus</taxon>
        <taxon>Bacillus cereus group</taxon>
    </lineage>
</organism>
<reference evidence="1 2" key="1">
    <citation type="journal article" date="2019" name="Environ. Microbiol.">
        <title>An active ?-lactamase is a part of an orchestrated cell wall stress resistance network of Bacillus subtilis and related rhizosphere species.</title>
        <authorList>
            <person name="Bucher T."/>
            <person name="Keren-Paz A."/>
            <person name="Hausser J."/>
            <person name="Olender T."/>
            <person name="Cytryn E."/>
            <person name="Kolodkin-Gal I."/>
        </authorList>
    </citation>
    <scope>NUCLEOTIDE SEQUENCE [LARGE SCALE GENOMIC DNA]</scope>
    <source>
        <strain evidence="1 2">I5</strain>
    </source>
</reference>
<protein>
    <submittedName>
        <fullName evidence="1">TetR/AcrR family transcriptional regulator</fullName>
    </submittedName>
</protein>
<name>A0A4U2ZY99_9BACI</name>
<evidence type="ECO:0000313" key="2">
    <source>
        <dbReference type="Proteomes" id="UP000305222"/>
    </source>
</evidence>
<feature type="non-terminal residue" evidence="1">
    <location>
        <position position="1"/>
    </location>
</feature>
<dbReference type="Gene3D" id="1.10.357.10">
    <property type="entry name" value="Tetracycline Repressor, domain 2"/>
    <property type="match status" value="1"/>
</dbReference>
<evidence type="ECO:0000313" key="1">
    <source>
        <dbReference type="EMBL" id="TKI79662.1"/>
    </source>
</evidence>
<dbReference type="SUPFAM" id="SSF48498">
    <property type="entry name" value="Tetracyclin repressor-like, C-terminal domain"/>
    <property type="match status" value="1"/>
</dbReference>
<dbReference type="InterPro" id="IPR036271">
    <property type="entry name" value="Tet_transcr_reg_TetR-rel_C_sf"/>
</dbReference>
<proteinExistence type="predicted"/>
<dbReference type="EMBL" id="SZON01003545">
    <property type="protein sequence ID" value="TKI79662.1"/>
    <property type="molecule type" value="Genomic_DNA"/>
</dbReference>
<dbReference type="Proteomes" id="UP000305222">
    <property type="component" value="Unassembled WGS sequence"/>
</dbReference>
<feature type="non-terminal residue" evidence="1">
    <location>
        <position position="74"/>
    </location>
</feature>
<accession>A0A4U2ZY99</accession>
<gene>
    <name evidence="1" type="ORF">FC699_35730</name>
</gene>
<sequence>HIKENPEIGTLAYEEIIKESARLEKIKPYFIGSFEQLKEILQEGEKQGVFHFFSINHTIHWITSIVLFPKFKKF</sequence>
<dbReference type="AlphaFoldDB" id="A0A4U2ZY99"/>